<protein>
    <recommendedName>
        <fullName evidence="3">CopG family transcriptional regulator</fullName>
    </recommendedName>
</protein>
<reference evidence="1 2" key="1">
    <citation type="submission" date="2016-10" db="EMBL/GenBank/DDBJ databases">
        <authorList>
            <person name="Varghese N."/>
            <person name="Submissions S."/>
        </authorList>
    </citation>
    <scope>NUCLEOTIDE SEQUENCE [LARGE SCALE GENOMIC DNA]</scope>
    <source>
        <strain evidence="1 2">NLAE-zl-C196</strain>
    </source>
</reference>
<evidence type="ECO:0000313" key="2">
    <source>
        <dbReference type="Proteomes" id="UP000182121"/>
    </source>
</evidence>
<name>A0A1I0JX23_9FIRM</name>
<dbReference type="Proteomes" id="UP000182121">
    <property type="component" value="Unassembled WGS sequence"/>
</dbReference>
<evidence type="ECO:0000313" key="1">
    <source>
        <dbReference type="EMBL" id="SEU14553.1"/>
    </source>
</evidence>
<gene>
    <name evidence="1" type="ORF">SAMN05216521_106925</name>
</gene>
<sequence length="65" mass="7368">MEVHIVARTGRPKSDNPKKNLIGLKLTEEEAAKLREYASKHDMTITQVLQKGIDLQYAMEEPESS</sequence>
<dbReference type="AlphaFoldDB" id="A0A1I0JX23"/>
<dbReference type="EMBL" id="FOIO01000069">
    <property type="protein sequence ID" value="SEU14553.1"/>
    <property type="molecule type" value="Genomic_DNA"/>
</dbReference>
<comment type="caution">
    <text evidence="1">The sequence shown here is derived from an EMBL/GenBank/DDBJ whole genome shotgun (WGS) entry which is preliminary data.</text>
</comment>
<accession>A0A1I0JX23</accession>
<evidence type="ECO:0008006" key="3">
    <source>
        <dbReference type="Google" id="ProtNLM"/>
    </source>
</evidence>
<organism evidence="1 2">
    <name type="scientific">Enterocloster clostridioformis</name>
    <dbReference type="NCBI Taxonomy" id="1531"/>
    <lineage>
        <taxon>Bacteria</taxon>
        <taxon>Bacillati</taxon>
        <taxon>Bacillota</taxon>
        <taxon>Clostridia</taxon>
        <taxon>Lachnospirales</taxon>
        <taxon>Lachnospiraceae</taxon>
        <taxon>Enterocloster</taxon>
    </lineage>
</organism>
<proteinExistence type="predicted"/>